<reference evidence="5 6" key="1">
    <citation type="journal article" date="2019" name="Nat. Ecol. Evol.">
        <title>Megaphylogeny resolves global patterns of mushroom evolution.</title>
        <authorList>
            <person name="Varga T."/>
            <person name="Krizsan K."/>
            <person name="Foldi C."/>
            <person name="Dima B."/>
            <person name="Sanchez-Garcia M."/>
            <person name="Sanchez-Ramirez S."/>
            <person name="Szollosi G.J."/>
            <person name="Szarkandi J.G."/>
            <person name="Papp V."/>
            <person name="Albert L."/>
            <person name="Andreopoulos W."/>
            <person name="Angelini C."/>
            <person name="Antonin V."/>
            <person name="Barry K.W."/>
            <person name="Bougher N.L."/>
            <person name="Buchanan P."/>
            <person name="Buyck B."/>
            <person name="Bense V."/>
            <person name="Catcheside P."/>
            <person name="Chovatia M."/>
            <person name="Cooper J."/>
            <person name="Damon W."/>
            <person name="Desjardin D."/>
            <person name="Finy P."/>
            <person name="Geml J."/>
            <person name="Haridas S."/>
            <person name="Hughes K."/>
            <person name="Justo A."/>
            <person name="Karasinski D."/>
            <person name="Kautmanova I."/>
            <person name="Kiss B."/>
            <person name="Kocsube S."/>
            <person name="Kotiranta H."/>
            <person name="LaButti K.M."/>
            <person name="Lechner B.E."/>
            <person name="Liimatainen K."/>
            <person name="Lipzen A."/>
            <person name="Lukacs Z."/>
            <person name="Mihaltcheva S."/>
            <person name="Morgado L.N."/>
            <person name="Niskanen T."/>
            <person name="Noordeloos M.E."/>
            <person name="Ohm R.A."/>
            <person name="Ortiz-Santana B."/>
            <person name="Ovrebo C."/>
            <person name="Racz N."/>
            <person name="Riley R."/>
            <person name="Savchenko A."/>
            <person name="Shiryaev A."/>
            <person name="Soop K."/>
            <person name="Spirin V."/>
            <person name="Szebenyi C."/>
            <person name="Tomsovsky M."/>
            <person name="Tulloss R.E."/>
            <person name="Uehling J."/>
            <person name="Grigoriev I.V."/>
            <person name="Vagvolgyi C."/>
            <person name="Papp T."/>
            <person name="Martin F.M."/>
            <person name="Miettinen O."/>
            <person name="Hibbett D.S."/>
            <person name="Nagy L.G."/>
        </authorList>
    </citation>
    <scope>NUCLEOTIDE SEQUENCE [LARGE SCALE GENOMIC DNA]</scope>
    <source>
        <strain evidence="5 6">CBS 166.37</strain>
    </source>
</reference>
<dbReference type="PRINTS" id="PR01217">
    <property type="entry name" value="PRICHEXTENSN"/>
</dbReference>
<feature type="compositionally biased region" description="Polar residues" evidence="4">
    <location>
        <begin position="435"/>
        <end position="464"/>
    </location>
</feature>
<feature type="compositionally biased region" description="Acidic residues" evidence="4">
    <location>
        <begin position="111"/>
        <end position="127"/>
    </location>
</feature>
<evidence type="ECO:0000256" key="2">
    <source>
        <dbReference type="ARBA" id="ARBA00022737"/>
    </source>
</evidence>
<feature type="compositionally biased region" description="Low complexity" evidence="4">
    <location>
        <begin position="402"/>
        <end position="417"/>
    </location>
</feature>
<accession>A0A5C3LSG4</accession>
<protein>
    <recommendedName>
        <fullName evidence="7">WD40-repeat-containing domain protein</fullName>
    </recommendedName>
</protein>
<feature type="compositionally biased region" description="Pro residues" evidence="4">
    <location>
        <begin position="720"/>
        <end position="736"/>
    </location>
</feature>
<keyword evidence="2" id="KW-0677">Repeat</keyword>
<dbReference type="PANTHER" id="PTHR19857:SF21">
    <property type="entry name" value="ANAPHASE-PROMOTING COMPLEX SUBUNIT 4 WD40 DOMAIN-CONTAINING PROTEIN"/>
    <property type="match status" value="1"/>
</dbReference>
<name>A0A5C3LSG4_9AGAR</name>
<dbReference type="InterPro" id="IPR001680">
    <property type="entry name" value="WD40_rpt"/>
</dbReference>
<feature type="region of interest" description="Disordered" evidence="4">
    <location>
        <begin position="103"/>
        <end position="133"/>
    </location>
</feature>
<evidence type="ECO:0000256" key="1">
    <source>
        <dbReference type="ARBA" id="ARBA00022574"/>
    </source>
</evidence>
<proteinExistence type="predicted"/>
<dbReference type="OrthoDB" id="3236053at2759"/>
<dbReference type="InterPro" id="IPR051179">
    <property type="entry name" value="WD_repeat_multifunction"/>
</dbReference>
<keyword evidence="1 3" id="KW-0853">WD repeat</keyword>
<dbReference type="PANTHER" id="PTHR19857">
    <property type="entry name" value="MITOCHONDRIAL DIVISION PROTEIN 1-RELATED"/>
    <property type="match status" value="1"/>
</dbReference>
<dbReference type="Gene3D" id="2.130.10.10">
    <property type="entry name" value="YVTN repeat-like/Quinoprotein amine dehydrogenase"/>
    <property type="match status" value="1"/>
</dbReference>
<evidence type="ECO:0000256" key="4">
    <source>
        <dbReference type="SAM" id="MobiDB-lite"/>
    </source>
</evidence>
<feature type="region of interest" description="Disordered" evidence="4">
    <location>
        <begin position="637"/>
        <end position="677"/>
    </location>
</feature>
<feature type="region of interest" description="Disordered" evidence="4">
    <location>
        <begin position="396"/>
        <end position="464"/>
    </location>
</feature>
<feature type="repeat" description="WD" evidence="3">
    <location>
        <begin position="954"/>
        <end position="985"/>
    </location>
</feature>
<feature type="region of interest" description="Disordered" evidence="4">
    <location>
        <begin position="836"/>
        <end position="870"/>
    </location>
</feature>
<dbReference type="SUPFAM" id="SSF50978">
    <property type="entry name" value="WD40 repeat-like"/>
    <property type="match status" value="1"/>
</dbReference>
<evidence type="ECO:0008006" key="7">
    <source>
        <dbReference type="Google" id="ProtNLM"/>
    </source>
</evidence>
<sequence length="1267" mass="134568">MGGSSVTDCDAPSMGASIASVLGINGSSLRFRPHGSTQKAHVVLRRVAISEDSSSDGEPTKFVRFSLFAQKRIEVKPGKEILLTVASEDGSFKDQAIVFEGEFLTPKDQDNDSEEEETQVADEEEQEPFPPVFGLAMPPKVRRTWERKAEEKSSVAYVPPIMHTSIGVQAEPLYVSTSSQVQPLYMHGSIQTENAYSAIAVQADSPPSPIRNSFSVQTYDPCKYATTDAQTDETCIGTSYVDKNQVSEAVGFDEHTEIPDDISERSLSPMDLDSPSSSAPASLIFSPTTMHGNSLHLGLASYSPPSSIASSSCAWDIPKTPVGINPDDSNALVSTNLPICTSTPDPLPVSTPVIASKSEQAESLPDSQTQERDPDLFDIVFNYTLLGSIMQDGKTAPINDESAASTKSSPTPAHTAPQRPVVEASTASEVKAPKITQSLRETSSPSSLQSSAITQSTTPRTKPSVLTNAVASTSKLPAILVPIPAASGCKPHSSMSSRAQQKTSVPVLESGQNVQQGEWSLSSPPDVKEIAVLSASSLTNPLGIRPSAKPAYINQRVPPRAPRKLVEMMAAKKPVVVGASWSAGRSSAAATAPLALRSGLSASSMSASTPVAKPVPVSAPKAPKGANLSNIIPYVSPSPSPFVPPPPPSSVTPQPPPPLGPPPPSPPTSELSSIANGPAFVNKWKKVAAEKLATNTSTSVRPDSKPIPTPSISPKVAEFIPPPPATSPPALPPPTDSNPKHVPSLQISATTPQSIPPPPTTTPPALPPPSSEYWSSFGGPQFVPAKIVSNSFTGAVVPSCSTLPPTTKVANPPALLTSVYPDANAYEFHPLRIQQQTKDQPPHLAQTPKIGQQPPQYPRGMAATAGQSESAASVKSAPVSNNIPAAPMVHPLPPKPPQAACVPPRGPKRDRPSSPFIDGGFRRKRSRRTFRWPTVESSLTMSLEGKDDLSIGRITFNADGSLFAITCADRSIRIWSNNTRSEIARLSHNSQVIGSCWMDGDAGIITLNQDGLVSRWTRSGLGSWTWSKVLDTEHEMMSKGDEMCLAYSQTQNRIAVSFPQKGVKIWTLFEDSWQTQRLIPRQNVTALRFAEDGDAILGGTRDGVLWQAALPNGTLRALGFMRTKIISIEPDPTGAHVLVGVVGGSCYMVGIRQSAIGTSGIEQTFSCNETERMPSGGFGASFASRGQAILFGCVDGCVLIWDREKAAVVYGLEHEENDIVQAIACFGGDEQRDGCLITGTKKGQVSWWSQPVAAPNAADAKKRPRNL</sequence>
<dbReference type="InterPro" id="IPR015943">
    <property type="entry name" value="WD40/YVTN_repeat-like_dom_sf"/>
</dbReference>
<dbReference type="InterPro" id="IPR036322">
    <property type="entry name" value="WD40_repeat_dom_sf"/>
</dbReference>
<dbReference type="SMART" id="SM00320">
    <property type="entry name" value="WD40"/>
    <property type="match status" value="5"/>
</dbReference>
<dbReference type="PROSITE" id="PS50082">
    <property type="entry name" value="WD_REPEATS_2"/>
    <property type="match status" value="1"/>
</dbReference>
<dbReference type="Pfam" id="PF00400">
    <property type="entry name" value="WD40"/>
    <property type="match status" value="1"/>
</dbReference>
<feature type="compositionally biased region" description="Pro residues" evidence="4">
    <location>
        <begin position="637"/>
        <end position="667"/>
    </location>
</feature>
<dbReference type="STRING" id="68775.A0A5C3LSG4"/>
<keyword evidence="6" id="KW-1185">Reference proteome</keyword>
<evidence type="ECO:0000313" key="5">
    <source>
        <dbReference type="EMBL" id="TFK34858.1"/>
    </source>
</evidence>
<organism evidence="5 6">
    <name type="scientific">Crucibulum laeve</name>
    <dbReference type="NCBI Taxonomy" id="68775"/>
    <lineage>
        <taxon>Eukaryota</taxon>
        <taxon>Fungi</taxon>
        <taxon>Dikarya</taxon>
        <taxon>Basidiomycota</taxon>
        <taxon>Agaricomycotina</taxon>
        <taxon>Agaricomycetes</taxon>
        <taxon>Agaricomycetidae</taxon>
        <taxon>Agaricales</taxon>
        <taxon>Agaricineae</taxon>
        <taxon>Nidulariaceae</taxon>
        <taxon>Crucibulum</taxon>
    </lineage>
</organism>
<feature type="region of interest" description="Disordered" evidence="4">
    <location>
        <begin position="693"/>
        <end position="775"/>
    </location>
</feature>
<feature type="region of interest" description="Disordered" evidence="4">
    <location>
        <begin position="899"/>
        <end position="922"/>
    </location>
</feature>
<feature type="compositionally biased region" description="Pro residues" evidence="4">
    <location>
        <begin position="754"/>
        <end position="770"/>
    </location>
</feature>
<evidence type="ECO:0000313" key="6">
    <source>
        <dbReference type="Proteomes" id="UP000308652"/>
    </source>
</evidence>
<dbReference type="Proteomes" id="UP000308652">
    <property type="component" value="Unassembled WGS sequence"/>
</dbReference>
<dbReference type="EMBL" id="ML213627">
    <property type="protein sequence ID" value="TFK34858.1"/>
    <property type="molecule type" value="Genomic_DNA"/>
</dbReference>
<dbReference type="AlphaFoldDB" id="A0A5C3LSG4"/>
<evidence type="ECO:0000256" key="3">
    <source>
        <dbReference type="PROSITE-ProRule" id="PRU00221"/>
    </source>
</evidence>
<gene>
    <name evidence="5" type="ORF">BDQ12DRAFT_688960</name>
</gene>